<evidence type="ECO:0000256" key="1">
    <source>
        <dbReference type="ARBA" id="ARBA00004196"/>
    </source>
</evidence>
<dbReference type="RefSeq" id="WP_023433565.1">
    <property type="nucleotide sequence ID" value="NZ_AWXZ01000039.1"/>
</dbReference>
<dbReference type="STRING" id="631454.N177_3447"/>
<dbReference type="Pfam" id="PF25876">
    <property type="entry name" value="HH_MFP_RND"/>
    <property type="match status" value="1"/>
</dbReference>
<dbReference type="InterPro" id="IPR058624">
    <property type="entry name" value="MdtA-like_HH"/>
</dbReference>
<dbReference type="PATRIC" id="fig|631454.5.peg.3407"/>
<organism evidence="5 6">
    <name type="scientific">Lutibaculum baratangense AMV1</name>
    <dbReference type="NCBI Taxonomy" id="631454"/>
    <lineage>
        <taxon>Bacteria</taxon>
        <taxon>Pseudomonadati</taxon>
        <taxon>Pseudomonadota</taxon>
        <taxon>Alphaproteobacteria</taxon>
        <taxon>Hyphomicrobiales</taxon>
        <taxon>Tepidamorphaceae</taxon>
        <taxon>Lutibaculum</taxon>
    </lineage>
</organism>
<name>V4RDF0_9HYPH</name>
<evidence type="ECO:0000259" key="3">
    <source>
        <dbReference type="Pfam" id="PF25876"/>
    </source>
</evidence>
<reference evidence="5 6" key="1">
    <citation type="journal article" date="2014" name="Genome Announc.">
        <title>Draft Genome Sequence of Lutibaculum baratangense Strain AMV1T, Isolated from a Mud Volcano in Andamans, India.</title>
        <authorList>
            <person name="Singh A."/>
            <person name="Sreenivas A."/>
            <person name="Sathyanarayana Reddy G."/>
            <person name="Pinnaka A.K."/>
            <person name="Shivaji S."/>
        </authorList>
    </citation>
    <scope>NUCLEOTIDE SEQUENCE [LARGE SCALE GENOMIC DNA]</scope>
    <source>
        <strain evidence="5 6">AMV1</strain>
    </source>
</reference>
<evidence type="ECO:0000313" key="5">
    <source>
        <dbReference type="EMBL" id="ESR23379.1"/>
    </source>
</evidence>
<dbReference type="InterPro" id="IPR050465">
    <property type="entry name" value="UPF0194_transport"/>
</dbReference>
<dbReference type="EMBL" id="AWXZ01000039">
    <property type="protein sequence ID" value="ESR23379.1"/>
    <property type="molecule type" value="Genomic_DNA"/>
</dbReference>
<sequence>MAWLKRLLLLLLVLGLGGAVYWGLRPDPVPVDAAVLARGQMQVSVGEEGKTRIRDVYRVSAPIAGRAARTSLKVGDEVVGDETLITTIHPADPPFIDVRTERELRAAVSAASAGVGYAEAELSRANAQLRLVEGDLERAQRLSRSGTISARALEKAVLDVETAKAGVREAEASLELRRSELRSAEARLIQPGSRETYANGDTCCVEVRAPVSGVVLSLPVDSEQVIQAGKLLAEIGSTSDLEIVVDLLSNQALSIEQGARATITEWGGQPLEARVRRIDPAAFTKVSALGIEEQRVNAVLDIEAPRETYARLGHGFRVYVEIVVWTGDDILLVPLGALFRAGPDWAVFVVEEGQARLRRVEIGRRNTQVAQVLSGLEAGDLVILHPSDRVEDGIEVAPRQE</sequence>
<dbReference type="AlphaFoldDB" id="V4RDF0"/>
<evidence type="ECO:0000313" key="6">
    <source>
        <dbReference type="Proteomes" id="UP000017819"/>
    </source>
</evidence>
<accession>V4RDF0</accession>
<feature type="domain" description="Multidrug resistance protein MdtA-like alpha-helical hairpin" evidence="3">
    <location>
        <begin position="118"/>
        <end position="181"/>
    </location>
</feature>
<dbReference type="SUPFAM" id="SSF111369">
    <property type="entry name" value="HlyD-like secretion proteins"/>
    <property type="match status" value="1"/>
</dbReference>
<feature type="domain" description="YknX-like C-terminal permuted SH3-like" evidence="4">
    <location>
        <begin position="332"/>
        <end position="397"/>
    </location>
</feature>
<dbReference type="InterPro" id="IPR058637">
    <property type="entry name" value="YknX-like_C"/>
</dbReference>
<comment type="caution">
    <text evidence="5">The sequence shown here is derived from an EMBL/GenBank/DDBJ whole genome shotgun (WGS) entry which is preliminary data.</text>
</comment>
<evidence type="ECO:0000259" key="4">
    <source>
        <dbReference type="Pfam" id="PF25989"/>
    </source>
</evidence>
<dbReference type="Gene3D" id="1.10.287.470">
    <property type="entry name" value="Helix hairpin bin"/>
    <property type="match status" value="1"/>
</dbReference>
<dbReference type="Gene3D" id="2.40.50.100">
    <property type="match status" value="1"/>
</dbReference>
<dbReference type="Pfam" id="PF25989">
    <property type="entry name" value="YknX_C"/>
    <property type="match status" value="1"/>
</dbReference>
<comment type="subcellular location">
    <subcellularLocation>
        <location evidence="1">Cell envelope</location>
    </subcellularLocation>
</comment>
<keyword evidence="2" id="KW-0175">Coiled coil</keyword>
<dbReference type="eggNOG" id="COG0845">
    <property type="taxonomic scope" value="Bacteria"/>
</dbReference>
<protein>
    <submittedName>
        <fullName evidence="5">Uncharacterized protein</fullName>
    </submittedName>
</protein>
<evidence type="ECO:0000256" key="2">
    <source>
        <dbReference type="ARBA" id="ARBA00023054"/>
    </source>
</evidence>
<proteinExistence type="predicted"/>
<keyword evidence="6" id="KW-1185">Reference proteome</keyword>
<dbReference type="PANTHER" id="PTHR32347:SF29">
    <property type="entry name" value="UPF0194 MEMBRANE PROTEIN YBHG"/>
    <property type="match status" value="1"/>
</dbReference>
<gene>
    <name evidence="5" type="ORF">N177_3447</name>
</gene>
<dbReference type="Gene3D" id="2.40.420.20">
    <property type="match status" value="1"/>
</dbReference>
<dbReference type="Proteomes" id="UP000017819">
    <property type="component" value="Unassembled WGS sequence"/>
</dbReference>
<dbReference type="GO" id="GO:0030313">
    <property type="term" value="C:cell envelope"/>
    <property type="evidence" value="ECO:0007669"/>
    <property type="project" value="UniProtKB-SubCell"/>
</dbReference>
<dbReference type="PANTHER" id="PTHR32347">
    <property type="entry name" value="EFFLUX SYSTEM COMPONENT YKNX-RELATED"/>
    <property type="match status" value="1"/>
</dbReference>